<organism evidence="8 9">
    <name type="scientific">Branchiostoma lanceolatum</name>
    <name type="common">Common lancelet</name>
    <name type="synonym">Amphioxus lanceolatum</name>
    <dbReference type="NCBI Taxonomy" id="7740"/>
    <lineage>
        <taxon>Eukaryota</taxon>
        <taxon>Metazoa</taxon>
        <taxon>Chordata</taxon>
        <taxon>Cephalochordata</taxon>
        <taxon>Leptocardii</taxon>
        <taxon>Amphioxiformes</taxon>
        <taxon>Branchiostomatidae</taxon>
        <taxon>Branchiostoma</taxon>
    </lineage>
</organism>
<dbReference type="PANTHER" id="PTHR25462:SF229">
    <property type="entry name" value="TRANSCRIPTION INTERMEDIARY FACTOR 1-BETA"/>
    <property type="match status" value="1"/>
</dbReference>
<evidence type="ECO:0000256" key="2">
    <source>
        <dbReference type="ARBA" id="ARBA00022771"/>
    </source>
</evidence>
<dbReference type="AlphaFoldDB" id="A0A8J9VB20"/>
<feature type="domain" description="B box-type" evidence="7">
    <location>
        <begin position="97"/>
        <end position="144"/>
    </location>
</feature>
<dbReference type="Gene3D" id="3.30.160.60">
    <property type="entry name" value="Classic Zinc Finger"/>
    <property type="match status" value="1"/>
</dbReference>
<dbReference type="GO" id="GO:0008270">
    <property type="term" value="F:zinc ion binding"/>
    <property type="evidence" value="ECO:0007669"/>
    <property type="project" value="UniProtKB-KW"/>
</dbReference>
<keyword evidence="9" id="KW-1185">Reference proteome</keyword>
<evidence type="ECO:0000256" key="5">
    <source>
        <dbReference type="SAM" id="MobiDB-lite"/>
    </source>
</evidence>
<evidence type="ECO:0000259" key="6">
    <source>
        <dbReference type="PROSITE" id="PS50089"/>
    </source>
</evidence>
<dbReference type="InterPro" id="IPR017907">
    <property type="entry name" value="Znf_RING_CS"/>
</dbReference>
<dbReference type="Pfam" id="PF13445">
    <property type="entry name" value="zf-RING_UBOX"/>
    <property type="match status" value="1"/>
</dbReference>
<dbReference type="InterPro" id="IPR027370">
    <property type="entry name" value="Znf-RING_euk"/>
</dbReference>
<reference evidence="8" key="1">
    <citation type="submission" date="2022-01" db="EMBL/GenBank/DDBJ databases">
        <authorList>
            <person name="Braso-Vives M."/>
        </authorList>
    </citation>
    <scope>NUCLEOTIDE SEQUENCE</scope>
</reference>
<evidence type="ECO:0000256" key="4">
    <source>
        <dbReference type="PROSITE-ProRule" id="PRU00024"/>
    </source>
</evidence>
<proteinExistence type="predicted"/>
<dbReference type="Pfam" id="PF00643">
    <property type="entry name" value="zf-B_box"/>
    <property type="match status" value="1"/>
</dbReference>
<dbReference type="InterPro" id="IPR013083">
    <property type="entry name" value="Znf_RING/FYVE/PHD"/>
</dbReference>
<dbReference type="SUPFAM" id="SSF57850">
    <property type="entry name" value="RING/U-box"/>
    <property type="match status" value="1"/>
</dbReference>
<dbReference type="EMBL" id="OV696686">
    <property type="protein sequence ID" value="CAH1228283.1"/>
    <property type="molecule type" value="Genomic_DNA"/>
</dbReference>
<gene>
    <name evidence="8" type="primary">TRIM33</name>
    <name evidence="8" type="ORF">BLAG_LOCUS634</name>
</gene>
<dbReference type="InterPro" id="IPR000315">
    <property type="entry name" value="Znf_B-box"/>
</dbReference>
<evidence type="ECO:0000256" key="1">
    <source>
        <dbReference type="ARBA" id="ARBA00022723"/>
    </source>
</evidence>
<evidence type="ECO:0000259" key="7">
    <source>
        <dbReference type="PROSITE" id="PS50119"/>
    </source>
</evidence>
<dbReference type="GO" id="GO:0006513">
    <property type="term" value="P:protein monoubiquitination"/>
    <property type="evidence" value="ECO:0007669"/>
    <property type="project" value="TreeGrafter"/>
</dbReference>
<evidence type="ECO:0000256" key="3">
    <source>
        <dbReference type="ARBA" id="ARBA00022833"/>
    </source>
</evidence>
<dbReference type="SMART" id="SM00336">
    <property type="entry name" value="BBOX"/>
    <property type="match status" value="2"/>
</dbReference>
<evidence type="ECO:0000313" key="9">
    <source>
        <dbReference type="Proteomes" id="UP000838412"/>
    </source>
</evidence>
<dbReference type="Gene3D" id="4.10.830.40">
    <property type="match status" value="1"/>
</dbReference>
<dbReference type="PROSITE" id="PS50089">
    <property type="entry name" value="ZF_RING_2"/>
    <property type="match status" value="1"/>
</dbReference>
<feature type="compositionally biased region" description="Gly residues" evidence="5">
    <location>
        <begin position="522"/>
        <end position="536"/>
    </location>
</feature>
<dbReference type="GO" id="GO:0061630">
    <property type="term" value="F:ubiquitin protein ligase activity"/>
    <property type="evidence" value="ECO:0007669"/>
    <property type="project" value="TreeGrafter"/>
</dbReference>
<name>A0A8J9VB20_BRALA</name>
<dbReference type="OrthoDB" id="10066958at2759"/>
<dbReference type="InterPro" id="IPR047153">
    <property type="entry name" value="TRIM45/56/19-like"/>
</dbReference>
<dbReference type="PROSITE" id="PS00518">
    <property type="entry name" value="ZF_RING_1"/>
    <property type="match status" value="1"/>
</dbReference>
<sequence length="690" mass="72221">MAASSVQDVPTGLLTCQICLEQFTGPKLLPCLHTFCTGCLEKFVAEQRGTEDALFCPTCQSKFLLPGGVVAGLKANVLVQDIRGAVDVYKLLDTKDAENISCCSCEPREKATHWCLECCEFFCTDCVAAHQRLKPTRGHELLGKDELRERIAAGVAVRTQQGPTCGKHNGEILKFYCKTCREPVCRDCSILKHREHVYDYLPDIVGDIKQTLNKHLSLAEEKIDECTKSKDKLVRKNSERQQALDVAVLKVTADADRVIQEVCEAVKREKAAIIEQINTVRKKNSKQLSAIADHISNTRSRLSTTVEFVSNMIKHGTDFDIVNLQPDVTNNLETILQSTTQQIPDDMRHLKYYPRTKETSRETFLGKVSDFNAKFTTLGTTGRLGPTTLGNHYRGQDHEHLVTLHGGIQHCIVPGTGMYSIEAAGAAAGWGISDSKSARGRGAIVRGLFQLQKGEILKILVGQEGSENKVSCGVGGGGGTFVTKADNTPLIIAGGGGGGRGLRTRMGNSLNDGTVSSSGNRSYGGGNSVGLSGGSEGYGATDDSGYVGNRTGEGHWRDTVYSTLDELTGIEAVPGGGGGGLLTHGGSSTHYGGVGAAHGGEGGKAFLNDGEGGRGTHNNAGGGFGGGGGGFGSGGGGGGGGGYSGGGRGVSGVDGTCGGGGGSFNAGSDVSGEDGANNGPGYVHIVREIM</sequence>
<keyword evidence="2 4" id="KW-0863">Zinc-finger</keyword>
<dbReference type="Gene3D" id="3.30.40.10">
    <property type="entry name" value="Zinc/RING finger domain, C3HC4 (zinc finger)"/>
    <property type="match status" value="1"/>
</dbReference>
<accession>A0A8J9VB20</accession>
<protein>
    <submittedName>
        <fullName evidence="8">TRIM33 protein</fullName>
    </submittedName>
</protein>
<dbReference type="InterPro" id="IPR001841">
    <property type="entry name" value="Znf_RING"/>
</dbReference>
<feature type="region of interest" description="Disordered" evidence="5">
    <location>
        <begin position="506"/>
        <end position="536"/>
    </location>
</feature>
<dbReference type="PANTHER" id="PTHR25462">
    <property type="entry name" value="BONUS, ISOFORM C-RELATED"/>
    <property type="match status" value="1"/>
</dbReference>
<evidence type="ECO:0000313" key="8">
    <source>
        <dbReference type="EMBL" id="CAH1228283.1"/>
    </source>
</evidence>
<feature type="domain" description="RING-type" evidence="6">
    <location>
        <begin position="16"/>
        <end position="60"/>
    </location>
</feature>
<keyword evidence="1" id="KW-0479">Metal-binding</keyword>
<feature type="domain" description="B box-type" evidence="7">
    <location>
        <begin position="160"/>
        <end position="196"/>
    </location>
</feature>
<dbReference type="Proteomes" id="UP000838412">
    <property type="component" value="Chromosome 1"/>
</dbReference>
<dbReference type="PROSITE" id="PS50119">
    <property type="entry name" value="ZF_BBOX"/>
    <property type="match status" value="2"/>
</dbReference>
<keyword evidence="3" id="KW-0862">Zinc</keyword>
<dbReference type="SUPFAM" id="SSF57845">
    <property type="entry name" value="B-box zinc-binding domain"/>
    <property type="match status" value="1"/>
</dbReference>
<dbReference type="SMART" id="SM00184">
    <property type="entry name" value="RING"/>
    <property type="match status" value="1"/>
</dbReference>